<dbReference type="EMBL" id="MU274900">
    <property type="protein sequence ID" value="KAI0094814.1"/>
    <property type="molecule type" value="Genomic_DNA"/>
</dbReference>
<protein>
    <submittedName>
        <fullName evidence="1">Uncharacterized protein</fullName>
    </submittedName>
</protein>
<name>A0ACB8UKK6_9APHY</name>
<evidence type="ECO:0000313" key="1">
    <source>
        <dbReference type="EMBL" id="KAI0094814.1"/>
    </source>
</evidence>
<gene>
    <name evidence="1" type="ORF">BDY19DRAFT_44567</name>
</gene>
<sequence>MQGRRALLLLFLLLGTFLQVNAANFTFTFGSSTQCNDFPVSWSGGTAPFTLTLAPEFGTQRTLNVPASNFTNGKGSFSTQLPFVKGQRFLAIMSDASGFASGGVSSLITTGAGSTGCNTTDTGVDFFFELNDALVQCREYNISGYDLAIQPVTIFGVVPGGSTFVLNPPNGPSYYDWLTDVAAGTSLMFIMTDSKGRSGGCSDVRTVSLSDDKTCVNKNSPASITNAPHATKAASTTSSRTSSTHSAAASNTGTNNTGAIVGGVLAGLFGLFSLTALGIFFWKRRGRSSRDNFVSGGFFSRGSRRKGRLNSMDLDPPVGLHDGSGPIPVVQPFPYTSSAAGDPFASPSSHNLLTSRAQSHYPLDTQTQYSAFTNPFSNEPPPLSEYSMHSRDPSLPGLSASGSSVNEPGRITSMSSSGRSKALLAGAVNTRPTRFILHTDIEEAVPEDENEEVVELPPQYSERRAPLPSLQEGSERSSTAPSNLYYLEHRRGDSDIGLQPPIQPGPITPPPGSTFNYPRS</sequence>
<reference evidence="1" key="1">
    <citation type="journal article" date="2021" name="Environ. Microbiol.">
        <title>Gene family expansions and transcriptome signatures uncover fungal adaptations to wood decay.</title>
        <authorList>
            <person name="Hage H."/>
            <person name="Miyauchi S."/>
            <person name="Viragh M."/>
            <person name="Drula E."/>
            <person name="Min B."/>
            <person name="Chaduli D."/>
            <person name="Navarro D."/>
            <person name="Favel A."/>
            <person name="Norest M."/>
            <person name="Lesage-Meessen L."/>
            <person name="Balint B."/>
            <person name="Merenyi Z."/>
            <person name="de Eugenio L."/>
            <person name="Morin E."/>
            <person name="Martinez A.T."/>
            <person name="Baldrian P."/>
            <person name="Stursova M."/>
            <person name="Martinez M.J."/>
            <person name="Novotny C."/>
            <person name="Magnuson J.K."/>
            <person name="Spatafora J.W."/>
            <person name="Maurice S."/>
            <person name="Pangilinan J."/>
            <person name="Andreopoulos W."/>
            <person name="LaButti K."/>
            <person name="Hundley H."/>
            <person name="Na H."/>
            <person name="Kuo A."/>
            <person name="Barry K."/>
            <person name="Lipzen A."/>
            <person name="Henrissat B."/>
            <person name="Riley R."/>
            <person name="Ahrendt S."/>
            <person name="Nagy L.G."/>
            <person name="Grigoriev I.V."/>
            <person name="Martin F."/>
            <person name="Rosso M.N."/>
        </authorList>
    </citation>
    <scope>NUCLEOTIDE SEQUENCE</scope>
    <source>
        <strain evidence="1">CBS 384.51</strain>
    </source>
</reference>
<comment type="caution">
    <text evidence="1">The sequence shown here is derived from an EMBL/GenBank/DDBJ whole genome shotgun (WGS) entry which is preliminary data.</text>
</comment>
<organism evidence="1 2">
    <name type="scientific">Irpex rosettiformis</name>
    <dbReference type="NCBI Taxonomy" id="378272"/>
    <lineage>
        <taxon>Eukaryota</taxon>
        <taxon>Fungi</taxon>
        <taxon>Dikarya</taxon>
        <taxon>Basidiomycota</taxon>
        <taxon>Agaricomycotina</taxon>
        <taxon>Agaricomycetes</taxon>
        <taxon>Polyporales</taxon>
        <taxon>Irpicaceae</taxon>
        <taxon>Irpex</taxon>
    </lineage>
</organism>
<dbReference type="Proteomes" id="UP001055072">
    <property type="component" value="Unassembled WGS sequence"/>
</dbReference>
<accession>A0ACB8UKK6</accession>
<evidence type="ECO:0000313" key="2">
    <source>
        <dbReference type="Proteomes" id="UP001055072"/>
    </source>
</evidence>
<proteinExistence type="predicted"/>
<keyword evidence="2" id="KW-1185">Reference proteome</keyword>